<proteinExistence type="predicted"/>
<feature type="transmembrane region" description="Helical" evidence="1">
    <location>
        <begin position="30"/>
        <end position="52"/>
    </location>
</feature>
<organism evidence="2 3">
    <name type="scientific">Archangium violaceum Cb vi76</name>
    <dbReference type="NCBI Taxonomy" id="1406225"/>
    <lineage>
        <taxon>Bacteria</taxon>
        <taxon>Pseudomonadati</taxon>
        <taxon>Myxococcota</taxon>
        <taxon>Myxococcia</taxon>
        <taxon>Myxococcales</taxon>
        <taxon>Cystobacterineae</taxon>
        <taxon>Archangiaceae</taxon>
        <taxon>Archangium</taxon>
    </lineage>
</organism>
<dbReference type="EMBL" id="JPMI01000080">
    <property type="protein sequence ID" value="KFA92725.1"/>
    <property type="molecule type" value="Genomic_DNA"/>
</dbReference>
<name>A0A084SW90_9BACT</name>
<evidence type="ECO:0000313" key="3">
    <source>
        <dbReference type="Proteomes" id="UP000028547"/>
    </source>
</evidence>
<comment type="caution">
    <text evidence="2">The sequence shown here is derived from an EMBL/GenBank/DDBJ whole genome shotgun (WGS) entry which is preliminary data.</text>
</comment>
<dbReference type="PANTHER" id="PTHR36833:SF1">
    <property type="entry name" value="INTEGRAL MEMBRANE TRANSPORT PROTEIN"/>
    <property type="match status" value="1"/>
</dbReference>
<dbReference type="InterPro" id="IPR010390">
    <property type="entry name" value="ABC-2_transporter-like"/>
</dbReference>
<dbReference type="Pfam" id="PF06182">
    <property type="entry name" value="ABC2_membrane_6"/>
    <property type="match status" value="1"/>
</dbReference>
<dbReference type="PANTHER" id="PTHR36833">
    <property type="entry name" value="SLR0610 PROTEIN-RELATED"/>
    <property type="match status" value="1"/>
</dbReference>
<gene>
    <name evidence="2" type="ORF">Q664_14105</name>
</gene>
<keyword evidence="1" id="KW-0472">Membrane</keyword>
<feature type="transmembrane region" description="Helical" evidence="1">
    <location>
        <begin position="64"/>
        <end position="84"/>
    </location>
</feature>
<reference evidence="2 3" key="1">
    <citation type="submission" date="2014-07" db="EMBL/GenBank/DDBJ databases">
        <title>Draft Genome Sequence of Gephyronic Acid Producer, Cystobacter violaceus Strain Cb vi76.</title>
        <authorList>
            <person name="Stevens D.C."/>
            <person name="Young J."/>
            <person name="Carmichael R."/>
            <person name="Tan J."/>
            <person name="Taylor R.E."/>
        </authorList>
    </citation>
    <scope>NUCLEOTIDE SEQUENCE [LARGE SCALE GENOMIC DNA]</scope>
    <source>
        <strain evidence="2 3">Cb vi76</strain>
    </source>
</reference>
<dbReference type="AlphaFoldDB" id="A0A084SW90"/>
<feature type="transmembrane region" description="Helical" evidence="1">
    <location>
        <begin position="120"/>
        <end position="137"/>
    </location>
</feature>
<dbReference type="Proteomes" id="UP000028547">
    <property type="component" value="Unassembled WGS sequence"/>
</dbReference>
<feature type="transmembrane region" description="Helical" evidence="1">
    <location>
        <begin position="149"/>
        <end position="176"/>
    </location>
</feature>
<sequence>MFARPSRLVWIYFRLQLLHLRSQLEYEADFWVGLVGAAMRHVAGFLFIWAVFRQVPQVHGWTLWELLFLYALAIVPMGLVELFYDGPWRLSELINEGRLDRVLLRPLPAGLQVVTEASSLHGLGSVVLGLMLLVRAGSELQLTLAPWQYVFVAACMVGSVLLVGSLFFITQCLAFWEPSTTMSLCTLVQEMTALARFPVTLYEQLFRVLLTWVLPFAFISYFPGLVLLGRPEANPWLGYGSPLAGVVVTFVAARVWGFSLKHYQGTGS</sequence>
<accession>A0A084SW90</accession>
<keyword evidence="1" id="KW-1133">Transmembrane helix</keyword>
<evidence type="ECO:0000313" key="2">
    <source>
        <dbReference type="EMBL" id="KFA92725.1"/>
    </source>
</evidence>
<evidence type="ECO:0000256" key="1">
    <source>
        <dbReference type="SAM" id="Phobius"/>
    </source>
</evidence>
<evidence type="ECO:0008006" key="4">
    <source>
        <dbReference type="Google" id="ProtNLM"/>
    </source>
</evidence>
<protein>
    <recommendedName>
        <fullName evidence="4">ABC transporter permease</fullName>
    </recommendedName>
</protein>
<feature type="transmembrane region" description="Helical" evidence="1">
    <location>
        <begin position="236"/>
        <end position="256"/>
    </location>
</feature>
<keyword evidence="1" id="KW-0812">Transmembrane</keyword>
<feature type="transmembrane region" description="Helical" evidence="1">
    <location>
        <begin position="209"/>
        <end position="229"/>
    </location>
</feature>
<dbReference type="RefSeq" id="WP_043394473.1">
    <property type="nucleotide sequence ID" value="NZ_JPMI01000080.1"/>
</dbReference>